<feature type="domain" description="Hedgehog/Intein (Hint)" evidence="3">
    <location>
        <begin position="171"/>
        <end position="308"/>
    </location>
</feature>
<gene>
    <name evidence="4" type="ORF">MON41_17740</name>
</gene>
<dbReference type="PANTHER" id="PTHR38340">
    <property type="entry name" value="S-LAYER PROTEIN"/>
    <property type="match status" value="1"/>
</dbReference>
<dbReference type="InterPro" id="IPR011049">
    <property type="entry name" value="Serralysin-like_metalloprot_C"/>
</dbReference>
<evidence type="ECO:0000313" key="4">
    <source>
        <dbReference type="EMBL" id="MCI0755554.1"/>
    </source>
</evidence>
<dbReference type="InterPro" id="IPR036844">
    <property type="entry name" value="Hint_dom_sf"/>
</dbReference>
<sequence>MTTYNGTSGADTYTAPLNELNTISGSTGDDFLVGGDLSDIINGEDGNDTLIGRAGADNINGGTGRDQIFGNGGRDTLNGGAGNDVIDGGRSADIINGGAGNDILTGGPGDDQIDGGNGTDIVTYNDNFEDYVIARAEDGSITVEGSDGTDAVTNAETFQFNDVSYAADDIPCFLRGTRILTTRGEVAVEDLREGDLIVTLHDYGRSTAPVVWIGQRSIRATSHPDPLLVMPIRVAAGALAEGVPQRDLLVSRHHCLVFDGMLVEAHWLVNGATITREMRQTVDYFHVELDQHGVLLAEGAAAESYLDTGNRGMFANASTPALHAAEATAEQRLAMPGACAPILTDSAALAALQTRLTARAEILGWRRAGQAEAWLEVDGTRLPANREGEVLRWQLPAGATTVRLCSESAVPFLVEGSSTDRRRLGLAVRRLRLVAPGAELLLLPTCPLLTEGFAQAEHSEHGELRWTNGDADLTSALRPLLTLGGELRVAVMASVRPWHAPLNSKGASAA</sequence>
<evidence type="ECO:0000259" key="3">
    <source>
        <dbReference type="Pfam" id="PF13403"/>
    </source>
</evidence>
<dbReference type="Proteomes" id="UP001201985">
    <property type="component" value="Unassembled WGS sequence"/>
</dbReference>
<keyword evidence="5" id="KW-1185">Reference proteome</keyword>
<protein>
    <submittedName>
        <fullName evidence="4">Hint domain-containing protein</fullName>
    </submittedName>
</protein>
<dbReference type="InterPro" id="IPR028992">
    <property type="entry name" value="Hedgehog/Intein_dom"/>
</dbReference>
<dbReference type="PROSITE" id="PS00330">
    <property type="entry name" value="HEMOLYSIN_CALCIUM"/>
    <property type="match status" value="3"/>
</dbReference>
<name>A0ABS9W8D6_9PROT</name>
<proteinExistence type="predicted"/>
<evidence type="ECO:0000256" key="1">
    <source>
        <dbReference type="ARBA" id="ARBA00004613"/>
    </source>
</evidence>
<dbReference type="EMBL" id="JALBUU010000036">
    <property type="protein sequence ID" value="MCI0755554.1"/>
    <property type="molecule type" value="Genomic_DNA"/>
</dbReference>
<dbReference type="InterPro" id="IPR018511">
    <property type="entry name" value="Hemolysin-typ_Ca-bd_CS"/>
</dbReference>
<accession>A0ABS9W8D6</accession>
<dbReference type="RefSeq" id="WP_241793459.1">
    <property type="nucleotide sequence ID" value="NZ_JALBUU010000036.1"/>
</dbReference>
<dbReference type="InterPro" id="IPR001343">
    <property type="entry name" value="Hemolysn_Ca-bd"/>
</dbReference>
<organism evidence="4 5">
    <name type="scientific">Teichococcus vastitatis</name>
    <dbReference type="NCBI Taxonomy" id="2307076"/>
    <lineage>
        <taxon>Bacteria</taxon>
        <taxon>Pseudomonadati</taxon>
        <taxon>Pseudomonadota</taxon>
        <taxon>Alphaproteobacteria</taxon>
        <taxon>Acetobacterales</taxon>
        <taxon>Roseomonadaceae</taxon>
        <taxon>Roseomonas</taxon>
    </lineage>
</organism>
<dbReference type="PANTHER" id="PTHR38340:SF1">
    <property type="entry name" value="S-LAYER PROTEIN"/>
    <property type="match status" value="1"/>
</dbReference>
<dbReference type="SUPFAM" id="SSF51294">
    <property type="entry name" value="Hedgehog/intein (Hint) domain"/>
    <property type="match status" value="1"/>
</dbReference>
<evidence type="ECO:0000256" key="2">
    <source>
        <dbReference type="ARBA" id="ARBA00022525"/>
    </source>
</evidence>
<dbReference type="Pfam" id="PF13403">
    <property type="entry name" value="Hint_2"/>
    <property type="match status" value="1"/>
</dbReference>
<reference evidence="4 5" key="1">
    <citation type="submission" date="2022-03" db="EMBL/GenBank/DDBJ databases">
        <title>Complete genome analysis of Roseomonas KG 17.1 : a prolific producer of plant growth promoters.</title>
        <authorList>
            <person name="Saadouli I."/>
            <person name="Najjari A."/>
            <person name="Mosbah A."/>
            <person name="Ouzari H.I."/>
        </authorList>
    </citation>
    <scope>NUCLEOTIDE SEQUENCE [LARGE SCALE GENOMIC DNA]</scope>
    <source>
        <strain evidence="4 5">KG17-1</strain>
    </source>
</reference>
<dbReference type="PRINTS" id="PR00313">
    <property type="entry name" value="CABNDNGRPT"/>
</dbReference>
<dbReference type="InterPro" id="IPR050557">
    <property type="entry name" value="RTX_toxin/Mannuronan_C5-epim"/>
</dbReference>
<dbReference type="Gene3D" id="2.150.10.10">
    <property type="entry name" value="Serralysin-like metalloprotease, C-terminal"/>
    <property type="match status" value="2"/>
</dbReference>
<dbReference type="SUPFAM" id="SSF51120">
    <property type="entry name" value="beta-Roll"/>
    <property type="match status" value="1"/>
</dbReference>
<dbReference type="Pfam" id="PF00353">
    <property type="entry name" value="HemolysinCabind"/>
    <property type="match status" value="2"/>
</dbReference>
<comment type="subcellular location">
    <subcellularLocation>
        <location evidence="1">Secreted</location>
    </subcellularLocation>
</comment>
<evidence type="ECO:0000313" key="5">
    <source>
        <dbReference type="Proteomes" id="UP001201985"/>
    </source>
</evidence>
<keyword evidence="2" id="KW-0964">Secreted</keyword>
<comment type="caution">
    <text evidence="4">The sequence shown here is derived from an EMBL/GenBank/DDBJ whole genome shotgun (WGS) entry which is preliminary data.</text>
</comment>